<dbReference type="Proteomes" id="UP000243459">
    <property type="component" value="Chromosome 7"/>
</dbReference>
<proteinExistence type="predicted"/>
<dbReference type="Gramene" id="ONK62196">
    <property type="protein sequence ID" value="ONK62196"/>
    <property type="gene ID" value="A4U43_C07F1370"/>
</dbReference>
<dbReference type="FunFam" id="3.90.550.50:FF:000038">
    <property type="entry name" value="Predicted protein"/>
    <property type="match status" value="1"/>
</dbReference>
<sequence>MFSSGFHIEIYPIGNLVATTTVNHIVFAISASAKGWPNRGPYVDLWWRPNQTRGVVWLDKAPEYPWPSTSPPFRVSEDTSRFKEYDKHNNPSTIRAARMILETFKLGFEDVRWFVKADDDTLVIIDNLVDVLAKYDHNRYYYIGGNSECVAQNDMHAFNMAFGGAGIAVSYPLAKALAKNLDGCLKRYPFVYGEDHVIQSCMTELGVSVTKEPGFHQIDLHGDVSGFLSAHPQAPLVTLHHLDIIDPIFPSMSRYEAVHNFMRAAMVESPRLLQQIIGYDQQKRWSVSISWGYSVHIYEELHSPGYLQRPLQTFSAWNKRASPPFMFNVRPLSNDSCSMPHVFYFESVRAADLNQTVTSYIRRTAWELSSCGNHSVKSISEVEVFTPAKRLQWGVERRECCEIESVPRVNIIKITVRACRENETLIWSHLS</sequence>
<name>A0A5P1E8F8_ASPOF</name>
<evidence type="ECO:0000313" key="1">
    <source>
        <dbReference type="EMBL" id="ONK62196.1"/>
    </source>
</evidence>
<accession>A0A5P1E8F8</accession>
<dbReference type="Pfam" id="PF04646">
    <property type="entry name" value="DUF604"/>
    <property type="match status" value="1"/>
</dbReference>
<gene>
    <name evidence="1" type="ORF">A4U43_C07F1370</name>
</gene>
<dbReference type="Gene3D" id="3.90.550.50">
    <property type="match status" value="1"/>
</dbReference>
<dbReference type="InterPro" id="IPR006740">
    <property type="entry name" value="DUF604"/>
</dbReference>
<protein>
    <submittedName>
        <fullName evidence="1">Uncharacterized protein</fullName>
    </submittedName>
</protein>
<organism evidence="1 2">
    <name type="scientific">Asparagus officinalis</name>
    <name type="common">Garden asparagus</name>
    <dbReference type="NCBI Taxonomy" id="4686"/>
    <lineage>
        <taxon>Eukaryota</taxon>
        <taxon>Viridiplantae</taxon>
        <taxon>Streptophyta</taxon>
        <taxon>Embryophyta</taxon>
        <taxon>Tracheophyta</taxon>
        <taxon>Spermatophyta</taxon>
        <taxon>Magnoliopsida</taxon>
        <taxon>Liliopsida</taxon>
        <taxon>Asparagales</taxon>
        <taxon>Asparagaceae</taxon>
        <taxon>Asparagoideae</taxon>
        <taxon>Asparagus</taxon>
    </lineage>
</organism>
<dbReference type="OMA" id="HKEKHYI"/>
<dbReference type="AlphaFoldDB" id="A0A5P1E8F8"/>
<keyword evidence="2" id="KW-1185">Reference proteome</keyword>
<reference evidence="2" key="1">
    <citation type="journal article" date="2017" name="Nat. Commun.">
        <title>The asparagus genome sheds light on the origin and evolution of a young Y chromosome.</title>
        <authorList>
            <person name="Harkess A."/>
            <person name="Zhou J."/>
            <person name="Xu C."/>
            <person name="Bowers J.E."/>
            <person name="Van der Hulst R."/>
            <person name="Ayyampalayam S."/>
            <person name="Mercati F."/>
            <person name="Riccardi P."/>
            <person name="McKain M.R."/>
            <person name="Kakrana A."/>
            <person name="Tang H."/>
            <person name="Ray J."/>
            <person name="Groenendijk J."/>
            <person name="Arikit S."/>
            <person name="Mathioni S.M."/>
            <person name="Nakano M."/>
            <person name="Shan H."/>
            <person name="Telgmann-Rauber A."/>
            <person name="Kanno A."/>
            <person name="Yue Z."/>
            <person name="Chen H."/>
            <person name="Li W."/>
            <person name="Chen Y."/>
            <person name="Xu X."/>
            <person name="Zhang Y."/>
            <person name="Luo S."/>
            <person name="Chen H."/>
            <person name="Gao J."/>
            <person name="Mao Z."/>
            <person name="Pires J.C."/>
            <person name="Luo M."/>
            <person name="Kudrna D."/>
            <person name="Wing R.A."/>
            <person name="Meyers B.C."/>
            <person name="Yi K."/>
            <person name="Kong H."/>
            <person name="Lavrijsen P."/>
            <person name="Sunseri F."/>
            <person name="Falavigna A."/>
            <person name="Ye Y."/>
            <person name="Leebens-Mack J.H."/>
            <person name="Chen G."/>
        </authorList>
    </citation>
    <scope>NUCLEOTIDE SEQUENCE [LARGE SCALE GENOMIC DNA]</scope>
    <source>
        <strain evidence="2">cv. DH0086</strain>
    </source>
</reference>
<dbReference type="PANTHER" id="PTHR10811">
    <property type="entry name" value="FRINGE-RELATED"/>
    <property type="match status" value="1"/>
</dbReference>
<dbReference type="EMBL" id="CM007387">
    <property type="protein sequence ID" value="ONK62196.1"/>
    <property type="molecule type" value="Genomic_DNA"/>
</dbReference>
<evidence type="ECO:0000313" key="2">
    <source>
        <dbReference type="Proteomes" id="UP000243459"/>
    </source>
</evidence>